<dbReference type="Proteomes" id="UP000011087">
    <property type="component" value="Unassembled WGS sequence"/>
</dbReference>
<evidence type="ECO:0000313" key="2">
    <source>
        <dbReference type="EMBL" id="EKX55014.1"/>
    </source>
</evidence>
<organism evidence="2">
    <name type="scientific">Guillardia theta (strain CCMP2712)</name>
    <name type="common">Cryptophyte</name>
    <dbReference type="NCBI Taxonomy" id="905079"/>
    <lineage>
        <taxon>Eukaryota</taxon>
        <taxon>Cryptophyceae</taxon>
        <taxon>Pyrenomonadales</taxon>
        <taxon>Geminigeraceae</taxon>
        <taxon>Guillardia</taxon>
    </lineage>
</organism>
<reference evidence="2 4" key="1">
    <citation type="journal article" date="2012" name="Nature">
        <title>Algal genomes reveal evolutionary mosaicism and the fate of nucleomorphs.</title>
        <authorList>
            <consortium name="DOE Joint Genome Institute"/>
            <person name="Curtis B.A."/>
            <person name="Tanifuji G."/>
            <person name="Burki F."/>
            <person name="Gruber A."/>
            <person name="Irimia M."/>
            <person name="Maruyama S."/>
            <person name="Arias M.C."/>
            <person name="Ball S.G."/>
            <person name="Gile G.H."/>
            <person name="Hirakawa Y."/>
            <person name="Hopkins J.F."/>
            <person name="Kuo A."/>
            <person name="Rensing S.A."/>
            <person name="Schmutz J."/>
            <person name="Symeonidi A."/>
            <person name="Elias M."/>
            <person name="Eveleigh R.J."/>
            <person name="Herman E.K."/>
            <person name="Klute M.J."/>
            <person name="Nakayama T."/>
            <person name="Obornik M."/>
            <person name="Reyes-Prieto A."/>
            <person name="Armbrust E.V."/>
            <person name="Aves S.J."/>
            <person name="Beiko R.G."/>
            <person name="Coutinho P."/>
            <person name="Dacks J.B."/>
            <person name="Durnford D.G."/>
            <person name="Fast N.M."/>
            <person name="Green B.R."/>
            <person name="Grisdale C.J."/>
            <person name="Hempel F."/>
            <person name="Henrissat B."/>
            <person name="Hoppner M.P."/>
            <person name="Ishida K."/>
            <person name="Kim E."/>
            <person name="Koreny L."/>
            <person name="Kroth P.G."/>
            <person name="Liu Y."/>
            <person name="Malik S.B."/>
            <person name="Maier U.G."/>
            <person name="McRose D."/>
            <person name="Mock T."/>
            <person name="Neilson J.A."/>
            <person name="Onodera N.T."/>
            <person name="Poole A.M."/>
            <person name="Pritham E.J."/>
            <person name="Richards T.A."/>
            <person name="Rocap G."/>
            <person name="Roy S.W."/>
            <person name="Sarai C."/>
            <person name="Schaack S."/>
            <person name="Shirato S."/>
            <person name="Slamovits C.H."/>
            <person name="Spencer D.F."/>
            <person name="Suzuki S."/>
            <person name="Worden A.Z."/>
            <person name="Zauner S."/>
            <person name="Barry K."/>
            <person name="Bell C."/>
            <person name="Bharti A.K."/>
            <person name="Crow J.A."/>
            <person name="Grimwood J."/>
            <person name="Kramer R."/>
            <person name="Lindquist E."/>
            <person name="Lucas S."/>
            <person name="Salamov A."/>
            <person name="McFadden G.I."/>
            <person name="Lane C.E."/>
            <person name="Keeling P.J."/>
            <person name="Gray M.W."/>
            <person name="Grigoriev I.V."/>
            <person name="Archibald J.M."/>
        </authorList>
    </citation>
    <scope>NUCLEOTIDE SEQUENCE</scope>
    <source>
        <strain evidence="2 4">CCMP2712</strain>
    </source>
</reference>
<comment type="similarity">
    <text evidence="1">Belongs to the GET4 family.</text>
</comment>
<gene>
    <name evidence="2" type="ORF">GUITHDRAFT_99654</name>
</gene>
<name>L1K329_GUITC</name>
<dbReference type="OrthoDB" id="10252405at2759"/>
<dbReference type="EMBL" id="JH992966">
    <property type="protein sequence ID" value="EKX55014.1"/>
    <property type="molecule type" value="Genomic_DNA"/>
</dbReference>
<reference evidence="3" key="3">
    <citation type="submission" date="2015-06" db="UniProtKB">
        <authorList>
            <consortium name="EnsemblProtists"/>
        </authorList>
    </citation>
    <scope>IDENTIFICATION</scope>
</reference>
<proteinExistence type="inferred from homology"/>
<dbReference type="GO" id="GO:0045048">
    <property type="term" value="P:protein insertion into ER membrane"/>
    <property type="evidence" value="ECO:0007669"/>
    <property type="project" value="InterPro"/>
</dbReference>
<dbReference type="KEGG" id="gtt:GUITHDRAFT_99654"/>
<dbReference type="STRING" id="905079.L1K329"/>
<dbReference type="eggNOG" id="KOG3024">
    <property type="taxonomic scope" value="Eukaryota"/>
</dbReference>
<dbReference type="HOGENOM" id="CLU_1312247_0_0_1"/>
<dbReference type="InterPro" id="IPR007317">
    <property type="entry name" value="GET4"/>
</dbReference>
<evidence type="ECO:0000313" key="4">
    <source>
        <dbReference type="Proteomes" id="UP000011087"/>
    </source>
</evidence>
<dbReference type="Gene3D" id="1.25.40.10">
    <property type="entry name" value="Tetratricopeptide repeat domain"/>
    <property type="match status" value="1"/>
</dbReference>
<dbReference type="GO" id="GO:0005829">
    <property type="term" value="C:cytosol"/>
    <property type="evidence" value="ECO:0007669"/>
    <property type="project" value="TreeGrafter"/>
</dbReference>
<dbReference type="InterPro" id="IPR011990">
    <property type="entry name" value="TPR-like_helical_dom_sf"/>
</dbReference>
<dbReference type="GeneID" id="17311512"/>
<sequence length="210" mass="23468">MDRISKIVDEGRYYEALQQYKSTYFRYKLRNNPATIDLLRSGAVKLLEHKQYEGGLELGSLLVEHLVSADPAASSDSLGAVKSIAEAFSECSGAEGHQVQYLTRAIKWSKGTRESKSVGDATLHQYIAEAYLKLNNLPLAHMHFACGNDPKRFATLLRAMSSECRGEEQDLVWARAILQSLCAKNLELAVGLLEESMKTGNNIEFRKIRL</sequence>
<dbReference type="PaxDb" id="55529-EKX55014"/>
<dbReference type="OMA" id="VAEELLX"/>
<dbReference type="PANTHER" id="PTHR12875:SF0">
    <property type="entry name" value="GOLGI TO ER TRAFFIC PROTEIN 4 HOMOLOG"/>
    <property type="match status" value="1"/>
</dbReference>
<dbReference type="PANTHER" id="PTHR12875">
    <property type="entry name" value="GOLGI TO ER TRAFFIC PROTEIN 4 HOMOLOG"/>
    <property type="match status" value="1"/>
</dbReference>
<reference evidence="4" key="2">
    <citation type="submission" date="2012-11" db="EMBL/GenBank/DDBJ databases">
        <authorList>
            <person name="Kuo A."/>
            <person name="Curtis B.A."/>
            <person name="Tanifuji G."/>
            <person name="Burki F."/>
            <person name="Gruber A."/>
            <person name="Irimia M."/>
            <person name="Maruyama S."/>
            <person name="Arias M.C."/>
            <person name="Ball S.G."/>
            <person name="Gile G.H."/>
            <person name="Hirakawa Y."/>
            <person name="Hopkins J.F."/>
            <person name="Rensing S.A."/>
            <person name="Schmutz J."/>
            <person name="Symeonidi A."/>
            <person name="Elias M."/>
            <person name="Eveleigh R.J."/>
            <person name="Herman E.K."/>
            <person name="Klute M.J."/>
            <person name="Nakayama T."/>
            <person name="Obornik M."/>
            <person name="Reyes-Prieto A."/>
            <person name="Armbrust E.V."/>
            <person name="Aves S.J."/>
            <person name="Beiko R.G."/>
            <person name="Coutinho P."/>
            <person name="Dacks J.B."/>
            <person name="Durnford D.G."/>
            <person name="Fast N.M."/>
            <person name="Green B.R."/>
            <person name="Grisdale C."/>
            <person name="Hempe F."/>
            <person name="Henrissat B."/>
            <person name="Hoppner M.P."/>
            <person name="Ishida K.-I."/>
            <person name="Kim E."/>
            <person name="Koreny L."/>
            <person name="Kroth P.G."/>
            <person name="Liu Y."/>
            <person name="Malik S.-B."/>
            <person name="Maier U.G."/>
            <person name="McRose D."/>
            <person name="Mock T."/>
            <person name="Neilson J.A."/>
            <person name="Onodera N.T."/>
            <person name="Poole A.M."/>
            <person name="Pritham E.J."/>
            <person name="Richards T.A."/>
            <person name="Rocap G."/>
            <person name="Roy S.W."/>
            <person name="Sarai C."/>
            <person name="Schaack S."/>
            <person name="Shirato S."/>
            <person name="Slamovits C.H."/>
            <person name="Spencer D.F."/>
            <person name="Suzuki S."/>
            <person name="Worden A.Z."/>
            <person name="Zauner S."/>
            <person name="Barry K."/>
            <person name="Bell C."/>
            <person name="Bharti A.K."/>
            <person name="Crow J.A."/>
            <person name="Grimwood J."/>
            <person name="Kramer R."/>
            <person name="Lindquist E."/>
            <person name="Lucas S."/>
            <person name="Salamov A."/>
            <person name="McFadden G.I."/>
            <person name="Lane C.E."/>
            <person name="Keeling P.J."/>
            <person name="Gray M.W."/>
            <person name="Grigoriev I.V."/>
            <person name="Archibald J.M."/>
        </authorList>
    </citation>
    <scope>NUCLEOTIDE SEQUENCE</scope>
    <source>
        <strain evidence="4">CCMP2712</strain>
    </source>
</reference>
<dbReference type="EnsemblProtists" id="EKX55014">
    <property type="protein sequence ID" value="EKX55014"/>
    <property type="gene ID" value="GUITHDRAFT_99654"/>
</dbReference>
<accession>L1K329</accession>
<evidence type="ECO:0000256" key="1">
    <source>
        <dbReference type="ARBA" id="ARBA00005351"/>
    </source>
</evidence>
<keyword evidence="4" id="KW-1185">Reference proteome</keyword>
<dbReference type="AlphaFoldDB" id="L1K329"/>
<dbReference type="Pfam" id="PF04190">
    <property type="entry name" value="GET4"/>
    <property type="match status" value="1"/>
</dbReference>
<protein>
    <submittedName>
        <fullName evidence="2 3">Uncharacterized protein</fullName>
    </submittedName>
</protein>
<dbReference type="RefSeq" id="XP_005841994.1">
    <property type="nucleotide sequence ID" value="XM_005841937.1"/>
</dbReference>
<evidence type="ECO:0000313" key="3">
    <source>
        <dbReference type="EnsemblProtists" id="EKX55014"/>
    </source>
</evidence>